<dbReference type="Proteomes" id="UP001590950">
    <property type="component" value="Unassembled WGS sequence"/>
</dbReference>
<gene>
    <name evidence="1" type="ORF">N7G274_002533</name>
</gene>
<name>A0ABR4AG34_9LECA</name>
<organism evidence="1 2">
    <name type="scientific">Stereocaulon virgatum</name>
    <dbReference type="NCBI Taxonomy" id="373712"/>
    <lineage>
        <taxon>Eukaryota</taxon>
        <taxon>Fungi</taxon>
        <taxon>Dikarya</taxon>
        <taxon>Ascomycota</taxon>
        <taxon>Pezizomycotina</taxon>
        <taxon>Lecanoromycetes</taxon>
        <taxon>OSLEUM clade</taxon>
        <taxon>Lecanoromycetidae</taxon>
        <taxon>Lecanorales</taxon>
        <taxon>Lecanorineae</taxon>
        <taxon>Stereocaulaceae</taxon>
        <taxon>Stereocaulon</taxon>
    </lineage>
</organism>
<reference evidence="1 2" key="1">
    <citation type="submission" date="2024-09" db="EMBL/GenBank/DDBJ databases">
        <title>Rethinking Asexuality: The Enigmatic Case of Functional Sexual Genes in Lepraria (Stereocaulaceae).</title>
        <authorList>
            <person name="Doellman M."/>
            <person name="Sun Y."/>
            <person name="Barcenas-Pena A."/>
            <person name="Lumbsch H.T."/>
            <person name="Grewe F."/>
        </authorList>
    </citation>
    <scope>NUCLEOTIDE SEQUENCE [LARGE SCALE GENOMIC DNA]</scope>
    <source>
        <strain evidence="1 2">Mercado 3170</strain>
    </source>
</reference>
<dbReference type="EMBL" id="JBEFKJ010000008">
    <property type="protein sequence ID" value="KAL2044758.1"/>
    <property type="molecule type" value="Genomic_DNA"/>
</dbReference>
<protein>
    <submittedName>
        <fullName evidence="1">Uncharacterized protein</fullName>
    </submittedName>
</protein>
<evidence type="ECO:0000313" key="2">
    <source>
        <dbReference type="Proteomes" id="UP001590950"/>
    </source>
</evidence>
<comment type="caution">
    <text evidence="1">The sequence shown here is derived from an EMBL/GenBank/DDBJ whole genome shotgun (WGS) entry which is preliminary data.</text>
</comment>
<sequence>MLVSLHLFTGNDDSVGGVAGGGAAVFNAVLLGHLRADAAPDTVGCDEHVALDPLSRSQLNSSFEMKVGLSDFMVEANVDVLCVESLEEDTLQVPSVYH</sequence>
<accession>A0ABR4AG34</accession>
<proteinExistence type="predicted"/>
<keyword evidence="2" id="KW-1185">Reference proteome</keyword>
<evidence type="ECO:0000313" key="1">
    <source>
        <dbReference type="EMBL" id="KAL2044758.1"/>
    </source>
</evidence>